<accession>A0A7S2B4L4</accession>
<feature type="chain" id="PRO_5030790354" description="Extrinsic protein in photosystem II" evidence="2">
    <location>
        <begin position="17"/>
        <end position="211"/>
    </location>
</feature>
<evidence type="ECO:0000256" key="1">
    <source>
        <dbReference type="ARBA" id="ARBA00023078"/>
    </source>
</evidence>
<reference evidence="3" key="1">
    <citation type="submission" date="2021-01" db="EMBL/GenBank/DDBJ databases">
        <authorList>
            <person name="Corre E."/>
            <person name="Pelletier E."/>
            <person name="Niang G."/>
            <person name="Scheremetjew M."/>
            <person name="Finn R."/>
            <person name="Kale V."/>
            <person name="Holt S."/>
            <person name="Cochrane G."/>
            <person name="Meng A."/>
            <person name="Brown T."/>
            <person name="Cohen L."/>
        </authorList>
    </citation>
    <scope>NUCLEOTIDE SEQUENCE</scope>
    <source>
        <strain evidence="3">RCC1693</strain>
    </source>
</reference>
<feature type="signal peptide" evidence="2">
    <location>
        <begin position="1"/>
        <end position="16"/>
    </location>
</feature>
<dbReference type="Gene3D" id="1.20.120.290">
    <property type="entry name" value="Oxygen-evolving enhancer protein 3 (PsbQ), four-helix up-down bundle"/>
    <property type="match status" value="1"/>
</dbReference>
<organism evidence="3">
    <name type="scientific">Florenciella parvula</name>
    <dbReference type="NCBI Taxonomy" id="236787"/>
    <lineage>
        <taxon>Eukaryota</taxon>
        <taxon>Sar</taxon>
        <taxon>Stramenopiles</taxon>
        <taxon>Ochrophyta</taxon>
        <taxon>Dictyochophyceae</taxon>
        <taxon>Florenciellales</taxon>
        <taxon>Florenciella</taxon>
    </lineage>
</organism>
<name>A0A7S2B4L4_9STRA</name>
<dbReference type="AlphaFoldDB" id="A0A7S2B4L4"/>
<proteinExistence type="predicted"/>
<dbReference type="InterPro" id="IPR023222">
    <property type="entry name" value="PsbQ-like_dom_sf"/>
</dbReference>
<dbReference type="SUPFAM" id="SSF101112">
    <property type="entry name" value="Oxygen-evolving enhancer protein 3"/>
    <property type="match status" value="1"/>
</dbReference>
<protein>
    <recommendedName>
        <fullName evidence="4">Extrinsic protein in photosystem II</fullName>
    </recommendedName>
</protein>
<gene>
    <name evidence="3" type="ORF">FPAR1323_LOCUS1922</name>
</gene>
<dbReference type="EMBL" id="HBGT01003438">
    <property type="protein sequence ID" value="CAD9386441.1"/>
    <property type="molecule type" value="Transcribed_RNA"/>
</dbReference>
<evidence type="ECO:0008006" key="4">
    <source>
        <dbReference type="Google" id="ProtNLM"/>
    </source>
</evidence>
<evidence type="ECO:0000256" key="2">
    <source>
        <dbReference type="SAM" id="SignalP"/>
    </source>
</evidence>
<keyword evidence="1" id="KW-0793">Thylakoid</keyword>
<keyword evidence="2" id="KW-0732">Signal</keyword>
<sequence length="211" mass="22376">MFKAVLVALALVGASAYTPSFGRSAVRMSADSSRREFAGKLAAGAAAMGAASAPANAAYAQGAKFSIFGLLGNGDSYSEGAAYGSDQGLPVYSAYSPFQPVNDGSLSKDKSADYIKFQKGILAESEKRLKSNVIPKAISRKAWSEVTTELSRQLYSMRKAMNSVGGDAEAAKTFYQDIEALNLACLRKKQDVAQAAYEKSVADFDKFKSTI</sequence>
<evidence type="ECO:0000313" key="3">
    <source>
        <dbReference type="EMBL" id="CAD9386441.1"/>
    </source>
</evidence>